<reference evidence="11" key="1">
    <citation type="journal article" date="2014" name="Int. J. Syst. Evol. Microbiol.">
        <title>Complete genome sequence of Corynebacterium casei LMG S-19264T (=DSM 44701T), isolated from a smear-ripened cheese.</title>
        <authorList>
            <consortium name="US DOE Joint Genome Institute (JGI-PGF)"/>
            <person name="Walter F."/>
            <person name="Albersmeier A."/>
            <person name="Kalinowski J."/>
            <person name="Ruckert C."/>
        </authorList>
    </citation>
    <scope>NUCLEOTIDE SEQUENCE</scope>
    <source>
        <strain evidence="11">CGMCC 1.15254</strain>
    </source>
</reference>
<evidence type="ECO:0000313" key="12">
    <source>
        <dbReference type="Proteomes" id="UP000632498"/>
    </source>
</evidence>
<feature type="coiled-coil region" evidence="6">
    <location>
        <begin position="433"/>
        <end position="469"/>
    </location>
</feature>
<feature type="domain" description="Methyl-accepting transducer" evidence="8">
    <location>
        <begin position="479"/>
        <end position="712"/>
    </location>
</feature>
<feature type="domain" description="T-SNARE coiled-coil homology" evidence="9">
    <location>
        <begin position="638"/>
        <end position="700"/>
    </location>
</feature>
<dbReference type="InterPro" id="IPR004089">
    <property type="entry name" value="MCPsignal_dom"/>
</dbReference>
<evidence type="ECO:0000256" key="6">
    <source>
        <dbReference type="SAM" id="Coils"/>
    </source>
</evidence>
<reference evidence="11" key="2">
    <citation type="submission" date="2020-09" db="EMBL/GenBank/DDBJ databases">
        <authorList>
            <person name="Sun Q."/>
            <person name="Zhou Y."/>
        </authorList>
    </citation>
    <scope>NUCLEOTIDE SEQUENCE</scope>
    <source>
        <strain evidence="11">CGMCC 1.15254</strain>
    </source>
</reference>
<feature type="coiled-coil region" evidence="6">
    <location>
        <begin position="147"/>
        <end position="174"/>
    </location>
</feature>
<dbReference type="PROSITE" id="PS50885">
    <property type="entry name" value="HAMP"/>
    <property type="match status" value="1"/>
</dbReference>
<evidence type="ECO:0000256" key="2">
    <source>
        <dbReference type="ARBA" id="ARBA00022519"/>
    </source>
</evidence>
<dbReference type="SUPFAM" id="SSF58104">
    <property type="entry name" value="Methyl-accepting chemotaxis protein (MCP) signaling domain"/>
    <property type="match status" value="1"/>
</dbReference>
<organism evidence="11 12">
    <name type="scientific">Terasakiella brassicae</name>
    <dbReference type="NCBI Taxonomy" id="1634917"/>
    <lineage>
        <taxon>Bacteria</taxon>
        <taxon>Pseudomonadati</taxon>
        <taxon>Pseudomonadota</taxon>
        <taxon>Alphaproteobacteria</taxon>
        <taxon>Rhodospirillales</taxon>
        <taxon>Terasakiellaceae</taxon>
        <taxon>Terasakiella</taxon>
    </lineage>
</organism>
<dbReference type="Proteomes" id="UP000632498">
    <property type="component" value="Unassembled WGS sequence"/>
</dbReference>
<dbReference type="SMART" id="SM00304">
    <property type="entry name" value="HAMP"/>
    <property type="match status" value="1"/>
</dbReference>
<dbReference type="PANTHER" id="PTHR32089">
    <property type="entry name" value="METHYL-ACCEPTING CHEMOTAXIS PROTEIN MCPB"/>
    <property type="match status" value="1"/>
</dbReference>
<keyword evidence="2" id="KW-1003">Cell membrane</keyword>
<dbReference type="Gene3D" id="1.10.287.950">
    <property type="entry name" value="Methyl-accepting chemotaxis protein"/>
    <property type="match status" value="1"/>
</dbReference>
<dbReference type="InterPro" id="IPR000727">
    <property type="entry name" value="T_SNARE_dom"/>
</dbReference>
<keyword evidence="3 5" id="KW-0807">Transducer</keyword>
<evidence type="ECO:0000259" key="8">
    <source>
        <dbReference type="PROSITE" id="PS50111"/>
    </source>
</evidence>
<evidence type="ECO:0000313" key="11">
    <source>
        <dbReference type="EMBL" id="GGF76656.1"/>
    </source>
</evidence>
<comment type="caution">
    <text evidence="11">The sequence shown here is derived from an EMBL/GenBank/DDBJ whole genome shotgun (WGS) entry which is preliminary data.</text>
</comment>
<name>A0A917FES8_9PROT</name>
<dbReference type="AlphaFoldDB" id="A0A917FES8"/>
<protein>
    <submittedName>
        <fullName evidence="11">Methyl-accepting chemotaxis protein</fullName>
    </submittedName>
</protein>
<dbReference type="PROSITE" id="PS50192">
    <property type="entry name" value="T_SNARE"/>
    <property type="match status" value="1"/>
</dbReference>
<evidence type="ECO:0000256" key="1">
    <source>
        <dbReference type="ARBA" id="ARBA00004429"/>
    </source>
</evidence>
<dbReference type="GO" id="GO:0007165">
    <property type="term" value="P:signal transduction"/>
    <property type="evidence" value="ECO:0007669"/>
    <property type="project" value="UniProtKB-KW"/>
</dbReference>
<keyword evidence="7" id="KW-0472">Membrane</keyword>
<keyword evidence="6" id="KW-0175">Coiled coil</keyword>
<dbReference type="GO" id="GO:0005886">
    <property type="term" value="C:plasma membrane"/>
    <property type="evidence" value="ECO:0007669"/>
    <property type="project" value="UniProtKB-SubCell"/>
</dbReference>
<sequence length="742" mass="80368">MNNTGTPIQNAADDDLNLDREIGFGIGKRLLLAFGSVGLLCVLVSFVSWNGLNQLSETQNAISEEKVPVIISSLILANQTSQLVASAPLLSSASTDEERQAHMDTIEKTITDANQGVSSLAPLLKDKKQAEALQAKLQQIPPLVTRMNEIVRQMQQMEARRNELGKNLISLREISQKKLDPMTSGVNISMLDISEKWLTYIEQVLEQVKAGQEVDLATTELEMAPLEVTKFLKAVLGFKSGANLLIGMLLEGSQSETAESLQKVEEGFLQSIASMASPLSVMAQSQDVPELEKLFQELLTLGSKGDATNNILKLRREQLKLRNESDALLNQARDVSSALSVEVDKIVADLKNDMDGAVAQNHVSAQKTMIALVVVTVISILVVILVGWFYVLRNLVKRLMILVRGMQQIARGDLSTRVNRNGSDEISMMGSALALLRNGLREADELKKAQEEQQKRAEEEKKAQAQKLADDFDMAVGQSLSILSESLSDIRNKAVSMNEISRHTLSETQEVTQASQVMTQDISSVAANTEELSRSITEISGQVANSSQVANEAVSRAANLNNNIERLKEGSEKIESVIGLINTIAEQTNLLALNATIEASRAGEAGKGFAVVASEVKNLANQTASAIDNISELIGSIQNEIAEAVEANAQITTIISDIDQLSAGIAAAVEEQSAATAEISRTVQNTATHVNTISERVVDVADAIKNNDEKVSEVLEGVSSIDDQSSKLNQEVETFLDDMRKA</sequence>
<evidence type="ECO:0000256" key="3">
    <source>
        <dbReference type="ARBA" id="ARBA00023224"/>
    </source>
</evidence>
<evidence type="ECO:0000256" key="5">
    <source>
        <dbReference type="PROSITE-ProRule" id="PRU00284"/>
    </source>
</evidence>
<feature type="transmembrane region" description="Helical" evidence="7">
    <location>
        <begin position="369"/>
        <end position="392"/>
    </location>
</feature>
<feature type="coiled-coil region" evidence="6">
    <location>
        <begin position="550"/>
        <end position="577"/>
    </location>
</feature>
<dbReference type="RefSeq" id="WP_188667329.1">
    <property type="nucleotide sequence ID" value="NZ_BMHV01000054.1"/>
</dbReference>
<dbReference type="SMART" id="SM00283">
    <property type="entry name" value="MA"/>
    <property type="match status" value="1"/>
</dbReference>
<comment type="subcellular location">
    <subcellularLocation>
        <location evidence="1">Cell inner membrane</location>
        <topology evidence="1">Multi-pass membrane protein</topology>
    </subcellularLocation>
</comment>
<dbReference type="PANTHER" id="PTHR32089:SF112">
    <property type="entry name" value="LYSOZYME-LIKE PROTEIN-RELATED"/>
    <property type="match status" value="1"/>
</dbReference>
<evidence type="ECO:0000256" key="7">
    <source>
        <dbReference type="SAM" id="Phobius"/>
    </source>
</evidence>
<keyword evidence="2" id="KW-0997">Cell inner membrane</keyword>
<evidence type="ECO:0000259" key="10">
    <source>
        <dbReference type="PROSITE" id="PS50885"/>
    </source>
</evidence>
<keyword evidence="7" id="KW-0812">Transmembrane</keyword>
<keyword evidence="12" id="KW-1185">Reference proteome</keyword>
<gene>
    <name evidence="11" type="ORF">GCM10011332_33320</name>
</gene>
<comment type="similarity">
    <text evidence="4">Belongs to the methyl-accepting chemotaxis (MCP) protein family.</text>
</comment>
<dbReference type="Gene3D" id="6.10.340.10">
    <property type="match status" value="1"/>
</dbReference>
<keyword evidence="7" id="KW-1133">Transmembrane helix</keyword>
<feature type="domain" description="HAMP" evidence="10">
    <location>
        <begin position="393"/>
        <end position="445"/>
    </location>
</feature>
<dbReference type="InterPro" id="IPR038188">
    <property type="entry name" value="TorS_sensor_sf"/>
</dbReference>
<dbReference type="Gene3D" id="1.20.58.920">
    <property type="match status" value="2"/>
</dbReference>
<dbReference type="CDD" id="cd06225">
    <property type="entry name" value="HAMP"/>
    <property type="match status" value="1"/>
</dbReference>
<evidence type="ECO:0000256" key="4">
    <source>
        <dbReference type="ARBA" id="ARBA00029447"/>
    </source>
</evidence>
<dbReference type="EMBL" id="BMHV01000054">
    <property type="protein sequence ID" value="GGF76656.1"/>
    <property type="molecule type" value="Genomic_DNA"/>
</dbReference>
<dbReference type="Pfam" id="PF00672">
    <property type="entry name" value="HAMP"/>
    <property type="match status" value="1"/>
</dbReference>
<dbReference type="Pfam" id="PF00015">
    <property type="entry name" value="MCPsignal"/>
    <property type="match status" value="1"/>
</dbReference>
<accession>A0A917FES8</accession>
<proteinExistence type="inferred from homology"/>
<dbReference type="PROSITE" id="PS50111">
    <property type="entry name" value="CHEMOTAXIS_TRANSDUC_2"/>
    <property type="match status" value="1"/>
</dbReference>
<evidence type="ECO:0000259" key="9">
    <source>
        <dbReference type="PROSITE" id="PS50192"/>
    </source>
</evidence>
<feature type="transmembrane region" description="Helical" evidence="7">
    <location>
        <begin position="30"/>
        <end position="49"/>
    </location>
</feature>
<dbReference type="InterPro" id="IPR003660">
    <property type="entry name" value="HAMP_dom"/>
</dbReference>